<evidence type="ECO:0000313" key="8">
    <source>
        <dbReference type="EMBL" id="CAE0626231.1"/>
    </source>
</evidence>
<comment type="similarity">
    <text evidence="2">Belongs to the multi antimicrobial extrusion (MATE) (TC 2.A.66.1) family.</text>
</comment>
<dbReference type="EMBL" id="HBIU01011226">
    <property type="protein sequence ID" value="CAE0626231.1"/>
    <property type="molecule type" value="Transcribed_RNA"/>
</dbReference>
<proteinExistence type="inferred from homology"/>
<accession>A0A7S3XLC3</accession>
<sequence>MNEHDRDIRDITLPALVGAMIDPAMSLIDSAYAGRLGATSLAALGPCTSIFHFSFNTFRALTFTTTALVAKYVAMNRKEQAGQVGKQSLALALTLGLLTAGALAALATPFLRLMGVGARSPLLPHALPYLKVRALVAPVVLCMMAMEGIFRGHGDTLTPLVAGAAAAAVNFSLDPILMFRLGMGVSGAAAATCIAEVVAAGIYGFLLLRRREQFGFAPPQPGPDAPAPVLGAKKPLPNLSRRRARRPLRAVVGGLVQGELALLRTLLVANGAMFARSLSLMATWACATATATRLGTAHVAAHQVVLSLWLFLALVVEAPGVAAQILAGRYHSVGKTKQLQSLLRRLIIVVFTSGCTMGALLWVGRGALPRLFATDPEVLSHCRRLLDILVLQQPVVGLTLVLESFLVGCGQFAYLARATVASAAATAGLIQLVGRGVLPGALARLLPGGGLPAAAAAPEVVHVWHCLTGFFFLRLVAVALRLADPVRGPLKPLVIAEEEEGNSSDAGSTHMPSGTGNL</sequence>
<dbReference type="GO" id="GO:0016020">
    <property type="term" value="C:membrane"/>
    <property type="evidence" value="ECO:0007669"/>
    <property type="project" value="UniProtKB-SubCell"/>
</dbReference>
<dbReference type="AlphaFoldDB" id="A0A7S3XLC3"/>
<evidence type="ECO:0000256" key="6">
    <source>
        <dbReference type="SAM" id="MobiDB-lite"/>
    </source>
</evidence>
<dbReference type="InterPro" id="IPR044644">
    <property type="entry name" value="DinF-like"/>
</dbReference>
<feature type="transmembrane region" description="Helical" evidence="7">
    <location>
        <begin position="342"/>
        <end position="363"/>
    </location>
</feature>
<organism evidence="8">
    <name type="scientific">Heterosigma akashiwo</name>
    <name type="common">Chromophytic alga</name>
    <name type="synonym">Heterosigma carterae</name>
    <dbReference type="NCBI Taxonomy" id="2829"/>
    <lineage>
        <taxon>Eukaryota</taxon>
        <taxon>Sar</taxon>
        <taxon>Stramenopiles</taxon>
        <taxon>Ochrophyta</taxon>
        <taxon>Raphidophyceae</taxon>
        <taxon>Chattonellales</taxon>
        <taxon>Chattonellaceae</taxon>
        <taxon>Heterosigma</taxon>
    </lineage>
</organism>
<dbReference type="GO" id="GO:0042910">
    <property type="term" value="F:xenobiotic transmembrane transporter activity"/>
    <property type="evidence" value="ECO:0007669"/>
    <property type="project" value="InterPro"/>
</dbReference>
<feature type="transmembrane region" description="Helical" evidence="7">
    <location>
        <begin position="88"/>
        <end position="110"/>
    </location>
</feature>
<evidence type="ECO:0000256" key="1">
    <source>
        <dbReference type="ARBA" id="ARBA00004141"/>
    </source>
</evidence>
<feature type="transmembrane region" description="Helical" evidence="7">
    <location>
        <begin position="308"/>
        <end position="330"/>
    </location>
</feature>
<dbReference type="PANTHER" id="PTHR42893:SF46">
    <property type="entry name" value="PROTEIN DETOXIFICATION 44, CHLOROPLASTIC"/>
    <property type="match status" value="1"/>
</dbReference>
<reference evidence="8" key="1">
    <citation type="submission" date="2021-01" db="EMBL/GenBank/DDBJ databases">
        <authorList>
            <person name="Corre E."/>
            <person name="Pelletier E."/>
            <person name="Niang G."/>
            <person name="Scheremetjew M."/>
            <person name="Finn R."/>
            <person name="Kale V."/>
            <person name="Holt S."/>
            <person name="Cochrane G."/>
            <person name="Meng A."/>
            <person name="Brown T."/>
            <person name="Cohen L."/>
        </authorList>
    </citation>
    <scope>NUCLEOTIDE SEQUENCE</scope>
    <source>
        <strain evidence="8">CCMP3107</strain>
    </source>
</reference>
<comment type="subcellular location">
    <subcellularLocation>
        <location evidence="1">Membrane</location>
        <topology evidence="1">Multi-pass membrane protein</topology>
    </subcellularLocation>
</comment>
<dbReference type="InterPro" id="IPR002528">
    <property type="entry name" value="MATE_fam"/>
</dbReference>
<protein>
    <recommendedName>
        <fullName evidence="9">Protein DETOXIFICATION</fullName>
    </recommendedName>
</protein>
<gene>
    <name evidence="8" type="ORF">HAKA00212_LOCUS4906</name>
</gene>
<feature type="transmembrane region" description="Helical" evidence="7">
    <location>
        <begin position="250"/>
        <end position="274"/>
    </location>
</feature>
<evidence type="ECO:0000256" key="7">
    <source>
        <dbReference type="SAM" id="Phobius"/>
    </source>
</evidence>
<dbReference type="PANTHER" id="PTHR42893">
    <property type="entry name" value="PROTEIN DETOXIFICATION 44, CHLOROPLASTIC-RELATED"/>
    <property type="match status" value="1"/>
</dbReference>
<keyword evidence="4 7" id="KW-1133">Transmembrane helix</keyword>
<dbReference type="GO" id="GO:0015297">
    <property type="term" value="F:antiporter activity"/>
    <property type="evidence" value="ECO:0007669"/>
    <property type="project" value="InterPro"/>
</dbReference>
<dbReference type="Pfam" id="PF01554">
    <property type="entry name" value="MatE"/>
    <property type="match status" value="2"/>
</dbReference>
<feature type="compositionally biased region" description="Polar residues" evidence="6">
    <location>
        <begin position="503"/>
        <end position="518"/>
    </location>
</feature>
<evidence type="ECO:0000256" key="3">
    <source>
        <dbReference type="ARBA" id="ARBA00022692"/>
    </source>
</evidence>
<evidence type="ECO:0000256" key="4">
    <source>
        <dbReference type="ARBA" id="ARBA00022989"/>
    </source>
</evidence>
<keyword evidence="3 7" id="KW-0812">Transmembrane</keyword>
<evidence type="ECO:0008006" key="9">
    <source>
        <dbReference type="Google" id="ProtNLM"/>
    </source>
</evidence>
<name>A0A7S3XLC3_HETAK</name>
<keyword evidence="5 7" id="KW-0472">Membrane</keyword>
<evidence type="ECO:0000256" key="2">
    <source>
        <dbReference type="ARBA" id="ARBA00010199"/>
    </source>
</evidence>
<feature type="region of interest" description="Disordered" evidence="6">
    <location>
        <begin position="498"/>
        <end position="518"/>
    </location>
</feature>
<evidence type="ECO:0000256" key="5">
    <source>
        <dbReference type="ARBA" id="ARBA00023136"/>
    </source>
</evidence>
<feature type="transmembrane region" description="Helical" evidence="7">
    <location>
        <begin position="185"/>
        <end position="208"/>
    </location>
</feature>